<dbReference type="OrthoDB" id="1524821at2"/>
<keyword evidence="2" id="KW-1185">Reference proteome</keyword>
<dbReference type="Pfam" id="PF02620">
    <property type="entry name" value="YceD"/>
    <property type="match status" value="1"/>
</dbReference>
<keyword evidence="1" id="KW-0238">DNA-binding</keyword>
<dbReference type="GO" id="GO:0003677">
    <property type="term" value="F:DNA binding"/>
    <property type="evidence" value="ECO:0007669"/>
    <property type="project" value="UniProtKB-KW"/>
</dbReference>
<dbReference type="Proteomes" id="UP000286715">
    <property type="component" value="Unassembled WGS sequence"/>
</dbReference>
<comment type="caution">
    <text evidence="1">The sequence shown here is derived from an EMBL/GenBank/DDBJ whole genome shotgun (WGS) entry which is preliminary data.</text>
</comment>
<sequence length="188" mass="21686">MSKKDERWLKEFDVPFVGMKVGVHRFEYTLDDAYFAHYATQDFRNARLTCKVEMEKKPNMLVFGFQVGGKVEVDCDISTEPFDLDISGDWKLVVKFGPTFIEEEDGIMTLPHEEHTINLSQFIYETAVLAIPLQRIHPGVADGTFENDVTRKLAEIKVDKISTGIEPLDEFPTDPRWEKLKDLKNKLN</sequence>
<dbReference type="EMBL" id="BHZE01000027">
    <property type="protein sequence ID" value="GCD78579.1"/>
    <property type="molecule type" value="Genomic_DNA"/>
</dbReference>
<dbReference type="RefSeq" id="WP_124398633.1">
    <property type="nucleotide sequence ID" value="NZ_BHZE01000027.1"/>
</dbReference>
<evidence type="ECO:0000313" key="2">
    <source>
        <dbReference type="Proteomes" id="UP000286715"/>
    </source>
</evidence>
<reference evidence="1 2" key="1">
    <citation type="submission" date="2018-11" db="EMBL/GenBank/DDBJ databases">
        <title>Schleiferia aggregans sp. nov., a moderately thermophilic heterotrophic bacterium isolated from microbial mats at a terrestrial hot spring.</title>
        <authorList>
            <person name="Iino T."/>
            <person name="Ohkuma M."/>
            <person name="Haruta S."/>
        </authorList>
    </citation>
    <scope>NUCLEOTIDE SEQUENCE [LARGE SCALE GENOMIC DNA]</scope>
    <source>
        <strain evidence="1 2">LA</strain>
    </source>
</reference>
<proteinExistence type="predicted"/>
<accession>A0A401XNJ0</accession>
<dbReference type="InterPro" id="IPR003772">
    <property type="entry name" value="YceD"/>
</dbReference>
<protein>
    <submittedName>
        <fullName evidence="1">DNA-binding protein</fullName>
    </submittedName>
</protein>
<evidence type="ECO:0000313" key="1">
    <source>
        <dbReference type="EMBL" id="GCD78579.1"/>
    </source>
</evidence>
<dbReference type="AlphaFoldDB" id="A0A401XNJ0"/>
<name>A0A401XNJ0_9FLAO</name>
<gene>
    <name evidence="1" type="ORF">JCM31826_20610</name>
</gene>
<organism evidence="1 2">
    <name type="scientific">Thermaurantimonas aggregans</name>
    <dbReference type="NCBI Taxonomy" id="2173829"/>
    <lineage>
        <taxon>Bacteria</taxon>
        <taxon>Pseudomonadati</taxon>
        <taxon>Bacteroidota</taxon>
        <taxon>Flavobacteriia</taxon>
        <taxon>Flavobacteriales</taxon>
        <taxon>Schleiferiaceae</taxon>
        <taxon>Thermaurantimonas</taxon>
    </lineage>
</organism>